<keyword evidence="2 7" id="KW-0812">Transmembrane</keyword>
<dbReference type="SUPFAM" id="SSF90123">
    <property type="entry name" value="ABC transporter transmembrane region"/>
    <property type="match status" value="1"/>
</dbReference>
<protein>
    <recommendedName>
        <fullName evidence="12">ABC transporter domain-containing protein</fullName>
    </recommendedName>
</protein>
<evidence type="ECO:0000256" key="4">
    <source>
        <dbReference type="ARBA" id="ARBA00022840"/>
    </source>
</evidence>
<gene>
    <name evidence="10" type="ORF">GCM10008933_03550</name>
</gene>
<keyword evidence="3" id="KW-0547">Nucleotide-binding</keyword>
<feature type="transmembrane region" description="Helical" evidence="7">
    <location>
        <begin position="21"/>
        <end position="47"/>
    </location>
</feature>
<reference evidence="10 11" key="1">
    <citation type="journal article" date="2019" name="Int. J. Syst. Evol. Microbiol.">
        <title>The Global Catalogue of Microorganisms (GCM) 10K type strain sequencing project: providing services to taxonomists for standard genome sequencing and annotation.</title>
        <authorList>
            <consortium name="The Broad Institute Genomics Platform"/>
            <consortium name="The Broad Institute Genome Sequencing Center for Infectious Disease"/>
            <person name="Wu L."/>
            <person name="Ma J."/>
        </authorList>
    </citation>
    <scope>NUCLEOTIDE SEQUENCE [LARGE SCALE GENOMIC DNA]</scope>
    <source>
        <strain evidence="10 11">JCM 12774</strain>
    </source>
</reference>
<dbReference type="Pfam" id="PF00005">
    <property type="entry name" value="ABC_tran"/>
    <property type="match status" value="1"/>
</dbReference>
<evidence type="ECO:0000313" key="10">
    <source>
        <dbReference type="EMBL" id="GAA0375673.1"/>
    </source>
</evidence>
<dbReference type="InterPro" id="IPR027417">
    <property type="entry name" value="P-loop_NTPase"/>
</dbReference>
<evidence type="ECO:0000259" key="9">
    <source>
        <dbReference type="PROSITE" id="PS50929"/>
    </source>
</evidence>
<evidence type="ECO:0000259" key="8">
    <source>
        <dbReference type="PROSITE" id="PS50893"/>
    </source>
</evidence>
<evidence type="ECO:0000256" key="2">
    <source>
        <dbReference type="ARBA" id="ARBA00022692"/>
    </source>
</evidence>
<feature type="domain" description="ABC transmembrane type-1" evidence="9">
    <location>
        <begin position="1"/>
        <end position="85"/>
    </location>
</feature>
<dbReference type="EMBL" id="BAAACX010000004">
    <property type="protein sequence ID" value="GAA0375673.1"/>
    <property type="molecule type" value="Genomic_DNA"/>
</dbReference>
<dbReference type="PANTHER" id="PTHR24221">
    <property type="entry name" value="ATP-BINDING CASSETTE SUB-FAMILY B"/>
    <property type="match status" value="1"/>
</dbReference>
<comment type="subcellular location">
    <subcellularLocation>
        <location evidence="1">Cell membrane</location>
        <topology evidence="1">Multi-pass membrane protein</topology>
    </subcellularLocation>
</comment>
<dbReference type="Gene3D" id="1.20.1560.10">
    <property type="entry name" value="ABC transporter type 1, transmembrane domain"/>
    <property type="match status" value="1"/>
</dbReference>
<dbReference type="PANTHER" id="PTHR24221:SF654">
    <property type="entry name" value="ATP-BINDING CASSETTE SUB-FAMILY B MEMBER 6"/>
    <property type="match status" value="1"/>
</dbReference>
<organism evidence="10 11">
    <name type="scientific">Paenibacillus motobuensis</name>
    <dbReference type="NCBI Taxonomy" id="295324"/>
    <lineage>
        <taxon>Bacteria</taxon>
        <taxon>Bacillati</taxon>
        <taxon>Bacillota</taxon>
        <taxon>Bacilli</taxon>
        <taxon>Bacillales</taxon>
        <taxon>Paenibacillaceae</taxon>
        <taxon>Paenibacillus</taxon>
    </lineage>
</organism>
<keyword evidence="6 7" id="KW-0472">Membrane</keyword>
<proteinExistence type="predicted"/>
<dbReference type="SUPFAM" id="SSF52540">
    <property type="entry name" value="P-loop containing nucleoside triphosphate hydrolases"/>
    <property type="match status" value="1"/>
</dbReference>
<evidence type="ECO:0000256" key="1">
    <source>
        <dbReference type="ARBA" id="ARBA00004651"/>
    </source>
</evidence>
<dbReference type="SMART" id="SM00382">
    <property type="entry name" value="AAA"/>
    <property type="match status" value="1"/>
</dbReference>
<dbReference type="InterPro" id="IPR036640">
    <property type="entry name" value="ABC1_TM_sf"/>
</dbReference>
<name>A0ABN0XX90_9BACL</name>
<evidence type="ECO:0000313" key="11">
    <source>
        <dbReference type="Proteomes" id="UP001500340"/>
    </source>
</evidence>
<evidence type="ECO:0000256" key="6">
    <source>
        <dbReference type="ARBA" id="ARBA00023136"/>
    </source>
</evidence>
<evidence type="ECO:0000256" key="3">
    <source>
        <dbReference type="ARBA" id="ARBA00022741"/>
    </source>
</evidence>
<dbReference type="InterPro" id="IPR003439">
    <property type="entry name" value="ABC_transporter-like_ATP-bd"/>
</dbReference>
<accession>A0ABN0XX90</accession>
<dbReference type="InterPro" id="IPR039421">
    <property type="entry name" value="Type_1_exporter"/>
</dbReference>
<feature type="domain" description="ABC transporter" evidence="8">
    <location>
        <begin position="119"/>
        <end position="359"/>
    </location>
</feature>
<dbReference type="PROSITE" id="PS50893">
    <property type="entry name" value="ABC_TRANSPORTER_2"/>
    <property type="match status" value="1"/>
</dbReference>
<sequence>MRQKFKQSIEEKVAVNREIQNYTLFIKTFCNIASVLGEGVAYIYLVFSYVNGSMSVGDFFLYFGLITIFSSSLVDIVTDIAFVNSESLKVRYFRIFLSFEDDGDKSNLKSIEKSSEYSIDFRNVSFKYPKSDNWVCRNLSFTIESGQSIAIVGYNGAGKSTIIKLLMRLYDPIEGAIFINGINIKEFDRKEYYKLFSVIFQDIKIFAASVEQNIAMSLGESVSKEKVKNSAKIANIDQKISSLQNGYNTNLLKVIDEDGTELSGGQNQRIALARAIYKDGPFFILDEPTSAMDPMAEYQFYMNFRNIVRGKTAIYISHRLASTKFCDKIFCFEKGCLIEEGTHEELLQLNGTYAKLYRIQSEKFQSV</sequence>
<keyword evidence="5 7" id="KW-1133">Transmembrane helix</keyword>
<dbReference type="PROSITE" id="PS50929">
    <property type="entry name" value="ABC_TM1F"/>
    <property type="match status" value="1"/>
</dbReference>
<evidence type="ECO:0000256" key="7">
    <source>
        <dbReference type="SAM" id="Phobius"/>
    </source>
</evidence>
<keyword evidence="11" id="KW-1185">Reference proteome</keyword>
<dbReference type="InterPro" id="IPR011527">
    <property type="entry name" value="ABC1_TM_dom"/>
</dbReference>
<dbReference type="Proteomes" id="UP001500340">
    <property type="component" value="Unassembled WGS sequence"/>
</dbReference>
<evidence type="ECO:0008006" key="12">
    <source>
        <dbReference type="Google" id="ProtNLM"/>
    </source>
</evidence>
<feature type="transmembrane region" description="Helical" evidence="7">
    <location>
        <begin position="59"/>
        <end position="83"/>
    </location>
</feature>
<comment type="caution">
    <text evidence="10">The sequence shown here is derived from an EMBL/GenBank/DDBJ whole genome shotgun (WGS) entry which is preliminary data.</text>
</comment>
<evidence type="ECO:0000256" key="5">
    <source>
        <dbReference type="ARBA" id="ARBA00022989"/>
    </source>
</evidence>
<keyword evidence="4" id="KW-0067">ATP-binding</keyword>
<dbReference type="Gene3D" id="3.40.50.300">
    <property type="entry name" value="P-loop containing nucleotide triphosphate hydrolases"/>
    <property type="match status" value="1"/>
</dbReference>
<dbReference type="InterPro" id="IPR003593">
    <property type="entry name" value="AAA+_ATPase"/>
</dbReference>